<dbReference type="AlphaFoldDB" id="A0A934K6D6"/>
<evidence type="ECO:0000256" key="1">
    <source>
        <dbReference type="ARBA" id="ARBA00022823"/>
    </source>
</evidence>
<dbReference type="RefSeq" id="WP_338204861.1">
    <property type="nucleotide sequence ID" value="NZ_JAEKNR010000226.1"/>
</dbReference>
<dbReference type="PROSITE" id="PS00189">
    <property type="entry name" value="LIPOYL"/>
    <property type="match status" value="1"/>
</dbReference>
<sequence>MRDVTLPKLADALVEGTVSRWLKRPGERVARGEPLVEIETDKVNSELESPYEGLLTEIVAAEGSTVPVGEVIARIDEGDTEPSSA</sequence>
<feature type="domain" description="Lipoyl-binding" evidence="2">
    <location>
        <begin position="1"/>
        <end position="76"/>
    </location>
</feature>
<accession>A0A934K6D6</accession>
<dbReference type="PANTHER" id="PTHR23151:SF90">
    <property type="entry name" value="DIHYDROLIPOYLLYSINE-RESIDUE ACETYLTRANSFERASE COMPONENT OF PYRUVATE DEHYDROGENASE COMPLEX, MITOCHONDRIAL-RELATED"/>
    <property type="match status" value="1"/>
</dbReference>
<keyword evidence="1" id="KW-0450">Lipoyl</keyword>
<evidence type="ECO:0000313" key="4">
    <source>
        <dbReference type="Proteomes" id="UP000612893"/>
    </source>
</evidence>
<dbReference type="InterPro" id="IPR000089">
    <property type="entry name" value="Biotin_lipoyl"/>
</dbReference>
<keyword evidence="4" id="KW-1185">Reference proteome</keyword>
<organism evidence="3 4">
    <name type="scientific">Candidatus Nephthysia bennettiae</name>
    <dbReference type="NCBI Taxonomy" id="3127016"/>
    <lineage>
        <taxon>Bacteria</taxon>
        <taxon>Bacillati</taxon>
        <taxon>Candidatus Dormiibacterota</taxon>
        <taxon>Candidatus Dormibacteria</taxon>
        <taxon>Candidatus Dormibacterales</taxon>
        <taxon>Candidatus Dormibacteraceae</taxon>
        <taxon>Candidatus Nephthysia</taxon>
    </lineage>
</organism>
<dbReference type="InterPro" id="IPR003016">
    <property type="entry name" value="2-oxoA_DH_lipoyl-BS"/>
</dbReference>
<comment type="caution">
    <text evidence="3">The sequence shown here is derived from an EMBL/GenBank/DDBJ whole genome shotgun (WGS) entry which is preliminary data.</text>
</comment>
<evidence type="ECO:0000259" key="2">
    <source>
        <dbReference type="PROSITE" id="PS50968"/>
    </source>
</evidence>
<dbReference type="Pfam" id="PF00364">
    <property type="entry name" value="Biotin_lipoyl"/>
    <property type="match status" value="1"/>
</dbReference>
<dbReference type="SUPFAM" id="SSF51230">
    <property type="entry name" value="Single hybrid motif"/>
    <property type="match status" value="1"/>
</dbReference>
<dbReference type="PANTHER" id="PTHR23151">
    <property type="entry name" value="DIHYDROLIPOAMIDE ACETYL/SUCCINYL-TRANSFERASE-RELATED"/>
    <property type="match status" value="1"/>
</dbReference>
<dbReference type="PROSITE" id="PS50968">
    <property type="entry name" value="BIOTINYL_LIPOYL"/>
    <property type="match status" value="1"/>
</dbReference>
<evidence type="ECO:0000313" key="3">
    <source>
        <dbReference type="EMBL" id="MBJ7600879.1"/>
    </source>
</evidence>
<dbReference type="CDD" id="cd06849">
    <property type="entry name" value="lipoyl_domain"/>
    <property type="match status" value="1"/>
</dbReference>
<reference evidence="3" key="1">
    <citation type="submission" date="2020-10" db="EMBL/GenBank/DDBJ databases">
        <title>Ca. Dormibacterota MAGs.</title>
        <authorList>
            <person name="Montgomery K."/>
        </authorList>
    </citation>
    <scope>NUCLEOTIDE SEQUENCE [LARGE SCALE GENOMIC DNA]</scope>
    <source>
        <strain evidence="3">SC8812_S17_10</strain>
    </source>
</reference>
<name>A0A934K6D6_9BACT</name>
<dbReference type="InterPro" id="IPR011053">
    <property type="entry name" value="Single_hybrid_motif"/>
</dbReference>
<dbReference type="Gene3D" id="2.40.50.100">
    <property type="match status" value="1"/>
</dbReference>
<dbReference type="EMBL" id="JAEKNR010000226">
    <property type="protein sequence ID" value="MBJ7600879.1"/>
    <property type="molecule type" value="Genomic_DNA"/>
</dbReference>
<proteinExistence type="predicted"/>
<dbReference type="GO" id="GO:0045254">
    <property type="term" value="C:pyruvate dehydrogenase complex"/>
    <property type="evidence" value="ECO:0007669"/>
    <property type="project" value="InterPro"/>
</dbReference>
<dbReference type="Proteomes" id="UP000612893">
    <property type="component" value="Unassembled WGS sequence"/>
</dbReference>
<dbReference type="InterPro" id="IPR045257">
    <property type="entry name" value="E2/Pdx1"/>
</dbReference>
<dbReference type="GO" id="GO:0006086">
    <property type="term" value="P:pyruvate decarboxylation to acetyl-CoA"/>
    <property type="evidence" value="ECO:0007669"/>
    <property type="project" value="InterPro"/>
</dbReference>
<protein>
    <recommendedName>
        <fullName evidence="2">Lipoyl-binding domain-containing protein</fullName>
    </recommendedName>
</protein>
<gene>
    <name evidence="3" type="ORF">JF922_22775</name>
</gene>